<dbReference type="Proteomes" id="UP000254029">
    <property type="component" value="Unassembled WGS sequence"/>
</dbReference>
<accession>A0AAX2MDH2</accession>
<dbReference type="EMBL" id="UIGR01000001">
    <property type="protein sequence ID" value="SUX34829.1"/>
    <property type="molecule type" value="Genomic_DNA"/>
</dbReference>
<comment type="caution">
    <text evidence="2">The sequence shown here is derived from an EMBL/GenBank/DDBJ whole genome shotgun (WGS) entry which is preliminary data.</text>
</comment>
<evidence type="ECO:0000313" key="2">
    <source>
        <dbReference type="EMBL" id="SUX34829.1"/>
    </source>
</evidence>
<protein>
    <submittedName>
        <fullName evidence="2">Uncharacterized protein</fullName>
    </submittedName>
</protein>
<feature type="compositionally biased region" description="Low complexity" evidence="1">
    <location>
        <begin position="58"/>
        <end position="74"/>
    </location>
</feature>
<organism evidence="2 3">
    <name type="scientific">Chromobacterium violaceum</name>
    <dbReference type="NCBI Taxonomy" id="536"/>
    <lineage>
        <taxon>Bacteria</taxon>
        <taxon>Pseudomonadati</taxon>
        <taxon>Pseudomonadota</taxon>
        <taxon>Betaproteobacteria</taxon>
        <taxon>Neisseriales</taxon>
        <taxon>Chromobacteriaceae</taxon>
        <taxon>Chromobacterium</taxon>
    </lineage>
</organism>
<evidence type="ECO:0000313" key="3">
    <source>
        <dbReference type="Proteomes" id="UP000254029"/>
    </source>
</evidence>
<evidence type="ECO:0000256" key="1">
    <source>
        <dbReference type="SAM" id="MobiDB-lite"/>
    </source>
</evidence>
<proteinExistence type="predicted"/>
<feature type="region of interest" description="Disordered" evidence="1">
    <location>
        <begin position="54"/>
        <end position="87"/>
    </location>
</feature>
<reference evidence="2 3" key="1">
    <citation type="submission" date="2018-06" db="EMBL/GenBank/DDBJ databases">
        <authorList>
            <consortium name="Pathogen Informatics"/>
            <person name="Doyle S."/>
        </authorList>
    </citation>
    <scope>NUCLEOTIDE SEQUENCE [LARGE SCALE GENOMIC DNA]</scope>
    <source>
        <strain evidence="2 3">NCTC8684</strain>
    </source>
</reference>
<sequence length="123" mass="13855">MTQGMPELDAATKQRLADEVERLVAMGTDRKDARRIVWLDYQDELQQYQVVPAAEVSPPAETEIEAPAAPAEEIPGPEPPPPTLSPRRFWRAADEVPLTAEWLERNRAELAKVKRLVGLRSEE</sequence>
<gene>
    <name evidence="2" type="ORF">NCTC8684_03689</name>
</gene>
<dbReference type="AlphaFoldDB" id="A0AAX2MDH2"/>
<dbReference type="RefSeq" id="WP_115648519.1">
    <property type="nucleotide sequence ID" value="NZ_UFVO01000003.1"/>
</dbReference>
<name>A0AAX2MDH2_CHRVL</name>